<dbReference type="InterPro" id="IPR052776">
    <property type="entry name" value="Chloro_ReproSupport/MetalTrans"/>
</dbReference>
<evidence type="ECO:0000313" key="3">
    <source>
        <dbReference type="Proteomes" id="UP001589854"/>
    </source>
</evidence>
<protein>
    <recommendedName>
        <fullName evidence="4">Urease accessory protein UreH</fullName>
    </recommendedName>
</protein>
<dbReference type="PANTHER" id="PTHR33876:SF4">
    <property type="entry name" value="CHLOROPLAST PROTEIN FOR GROWTH AND FERTILITY 2"/>
    <property type="match status" value="1"/>
</dbReference>
<keyword evidence="1" id="KW-1133">Transmembrane helix</keyword>
<keyword evidence="1" id="KW-0812">Transmembrane</keyword>
<dbReference type="PANTHER" id="PTHR33876">
    <property type="entry name" value="UNNAMED PRODUCT"/>
    <property type="match status" value="1"/>
</dbReference>
<feature type="transmembrane region" description="Helical" evidence="1">
    <location>
        <begin position="145"/>
        <end position="168"/>
    </location>
</feature>
<evidence type="ECO:0008006" key="4">
    <source>
        <dbReference type="Google" id="ProtNLM"/>
    </source>
</evidence>
<evidence type="ECO:0000313" key="2">
    <source>
        <dbReference type="EMBL" id="MFC0272096.1"/>
    </source>
</evidence>
<accession>A0ABV6GEJ8</accession>
<sequence length="206" mass="22441">MDAVNVLLLAMLFGLKHALDLDHVIAVSNIVSEKRKVRFSALVGAWWGAGHMTTILVIGCAIIYFNLLILKNVEKLLEGFVGVMFIVLGIQAVFSIYKRKSEVAVSKAKSPYMLKSFTVGLLHGLAGSSAVAYVFLSTIEDKSLVFLYLILFGVGTLLSMVLATLIIGLPYSLASNHKRVNTVLACGTGFLSIGFGIFYIYEILMQ</sequence>
<dbReference type="Proteomes" id="UP001589854">
    <property type="component" value="Unassembled WGS sequence"/>
</dbReference>
<dbReference type="EMBL" id="JBHLVO010000008">
    <property type="protein sequence ID" value="MFC0272096.1"/>
    <property type="molecule type" value="Genomic_DNA"/>
</dbReference>
<keyword evidence="3" id="KW-1185">Reference proteome</keyword>
<organism evidence="2 3">
    <name type="scientific">Metabacillus herbersteinensis</name>
    <dbReference type="NCBI Taxonomy" id="283816"/>
    <lineage>
        <taxon>Bacteria</taxon>
        <taxon>Bacillati</taxon>
        <taxon>Bacillota</taxon>
        <taxon>Bacilli</taxon>
        <taxon>Bacillales</taxon>
        <taxon>Bacillaceae</taxon>
        <taxon>Metabacillus</taxon>
    </lineage>
</organism>
<name>A0ABV6GEJ8_9BACI</name>
<feature type="transmembrane region" description="Helical" evidence="1">
    <location>
        <begin position="76"/>
        <end position="97"/>
    </location>
</feature>
<comment type="caution">
    <text evidence="2">The sequence shown here is derived from an EMBL/GenBank/DDBJ whole genome shotgun (WGS) entry which is preliminary data.</text>
</comment>
<reference evidence="2 3" key="1">
    <citation type="submission" date="2024-09" db="EMBL/GenBank/DDBJ databases">
        <authorList>
            <person name="Sun Q."/>
            <person name="Mori K."/>
        </authorList>
    </citation>
    <scope>NUCLEOTIDE SEQUENCE [LARGE SCALE GENOMIC DNA]</scope>
    <source>
        <strain evidence="2 3">CCM 7228</strain>
    </source>
</reference>
<keyword evidence="1" id="KW-0472">Membrane</keyword>
<proteinExistence type="predicted"/>
<evidence type="ECO:0000256" key="1">
    <source>
        <dbReference type="SAM" id="Phobius"/>
    </source>
</evidence>
<feature type="transmembrane region" description="Helical" evidence="1">
    <location>
        <begin position="117"/>
        <end position="136"/>
    </location>
</feature>
<dbReference type="RefSeq" id="WP_378934057.1">
    <property type="nucleotide sequence ID" value="NZ_JBHLVO010000008.1"/>
</dbReference>
<feature type="transmembrane region" description="Helical" evidence="1">
    <location>
        <begin position="42"/>
        <end position="69"/>
    </location>
</feature>
<gene>
    <name evidence="2" type="ORF">ACFFIX_11600</name>
</gene>
<feature type="transmembrane region" description="Helical" evidence="1">
    <location>
        <begin position="180"/>
        <end position="201"/>
    </location>
</feature>